<dbReference type="EMBL" id="LGKP01000023">
    <property type="protein sequence ID" value="KPL85740.1"/>
    <property type="molecule type" value="Genomic_DNA"/>
</dbReference>
<dbReference type="Proteomes" id="UP000050277">
    <property type="component" value="Unassembled WGS sequence"/>
</dbReference>
<keyword evidence="2" id="KW-1185">Reference proteome</keyword>
<proteinExistence type="predicted"/>
<name>A0A0P6Y1J0_9CHLR</name>
<organism evidence="1 2">
    <name type="scientific">Herpetosiphon geysericola</name>
    <dbReference type="NCBI Taxonomy" id="70996"/>
    <lineage>
        <taxon>Bacteria</taxon>
        <taxon>Bacillati</taxon>
        <taxon>Chloroflexota</taxon>
        <taxon>Chloroflexia</taxon>
        <taxon>Herpetosiphonales</taxon>
        <taxon>Herpetosiphonaceae</taxon>
        <taxon>Herpetosiphon</taxon>
    </lineage>
</organism>
<accession>A0A0P6Y1J0</accession>
<comment type="caution">
    <text evidence="1">The sequence shown here is derived from an EMBL/GenBank/DDBJ whole genome shotgun (WGS) entry which is preliminary data.</text>
</comment>
<sequence>MLDQPLNDIFTGWAAMTEHNSDRVADRFGMPRAELDELVHSSVAQLAQSHYYHYLARPKPQFDDELDENTAAPSKPRHVVLFRTPDDALSFAQRIRIGETPRVRSISRENMIWQMLNDEAIVRVIFFEQPLEELPTGLNLQTLADLPGAIAIERNDVLTSRQI</sequence>
<reference evidence="1 2" key="1">
    <citation type="submission" date="2015-07" db="EMBL/GenBank/DDBJ databases">
        <title>Whole genome sequence of Herpetosiphon geysericola DSM 7119.</title>
        <authorList>
            <person name="Hemp J."/>
            <person name="Ward L.M."/>
            <person name="Pace L.A."/>
            <person name="Fischer W.W."/>
        </authorList>
    </citation>
    <scope>NUCLEOTIDE SEQUENCE [LARGE SCALE GENOMIC DNA]</scope>
    <source>
        <strain evidence="1 2">DSM 7119</strain>
    </source>
</reference>
<dbReference type="AlphaFoldDB" id="A0A0P6Y1J0"/>
<evidence type="ECO:0000313" key="1">
    <source>
        <dbReference type="EMBL" id="KPL85740.1"/>
    </source>
</evidence>
<dbReference type="STRING" id="70996.SE18_15510"/>
<evidence type="ECO:0000313" key="2">
    <source>
        <dbReference type="Proteomes" id="UP000050277"/>
    </source>
</evidence>
<protein>
    <submittedName>
        <fullName evidence="1">Uncharacterized protein</fullName>
    </submittedName>
</protein>
<gene>
    <name evidence="1" type="ORF">SE18_15510</name>
</gene>